<reference evidence="2 4" key="2">
    <citation type="submission" date="2016-10" db="EMBL/GenBank/DDBJ databases">
        <authorList>
            <person name="Varghese N."/>
            <person name="Submissions S."/>
        </authorList>
    </citation>
    <scope>NUCLEOTIDE SEQUENCE [LARGE SCALE GENOMIC DNA]</scope>
    <source>
        <strain evidence="2 4">BS3111</strain>
    </source>
</reference>
<evidence type="ECO:0000313" key="4">
    <source>
        <dbReference type="Proteomes" id="UP000183126"/>
    </source>
</evidence>
<proteinExistence type="predicted"/>
<dbReference type="PATRIC" id="fig|200450.4.peg.217"/>
<dbReference type="RefSeq" id="WP_057008968.1">
    <property type="nucleotide sequence ID" value="NZ_JYLK01000011.1"/>
</dbReference>
<dbReference type="OrthoDB" id="9020461at2"/>
<gene>
    <name evidence="2" type="ORF">SAMN04490205_3298</name>
    <name evidence="1" type="ORF">TU79_16530</name>
</gene>
<evidence type="ECO:0000313" key="3">
    <source>
        <dbReference type="Proteomes" id="UP000052019"/>
    </source>
</evidence>
<accession>A0A0R2ZDP9</accession>
<dbReference type="AlphaFoldDB" id="A0A0R2ZDP9"/>
<reference evidence="1 3" key="1">
    <citation type="submission" date="2015-02" db="EMBL/GenBank/DDBJ databases">
        <title>Two Pseudomonas sp. nov. isolated from raw milk.</title>
        <authorList>
            <person name="Wenning M."/>
            <person name="von Neubeck M."/>
            <person name="Huptas C."/>
            <person name="Scherer S."/>
        </authorList>
    </citation>
    <scope>NUCLEOTIDE SEQUENCE [LARGE SCALE GENOMIC DNA]</scope>
    <source>
        <strain evidence="1 3">DSM 14937</strain>
    </source>
</reference>
<dbReference type="Proteomes" id="UP000052019">
    <property type="component" value="Unassembled WGS sequence"/>
</dbReference>
<dbReference type="Proteomes" id="UP000183126">
    <property type="component" value="Chromosome I"/>
</dbReference>
<evidence type="ECO:0000313" key="2">
    <source>
        <dbReference type="EMBL" id="SDS68733.1"/>
    </source>
</evidence>
<evidence type="ECO:0000313" key="1">
    <source>
        <dbReference type="EMBL" id="KRP59039.1"/>
    </source>
</evidence>
<name>A0A0R2ZDP9_9PSED</name>
<dbReference type="EMBL" id="LT629760">
    <property type="protein sequence ID" value="SDS68733.1"/>
    <property type="molecule type" value="Genomic_DNA"/>
</dbReference>
<protein>
    <submittedName>
        <fullName evidence="1">Uncharacterized protein</fullName>
    </submittedName>
</protein>
<keyword evidence="4" id="KW-1185">Reference proteome</keyword>
<sequence>MDDQFYLQDSRSHVGDGLTFHGKEHRGYYTDLDKCELYTKEKACGHRDTDIPWPKRYIDERAHYGVDCQLMDEQASNSMLEPGCRVYLQVPGSWNGNDVYWMGWNKGQVTADLGRACNLNLEQSRIEFAADLSAGSRKLWSAEYIDSIRRRLVWRQDVDLKQALRGTGIKLAKPKKPREEVFNCGGCGRFIGDMQRYREDCRNCGTSNTP</sequence>
<dbReference type="EMBL" id="JYLK01000011">
    <property type="protein sequence ID" value="KRP59039.1"/>
    <property type="molecule type" value="Genomic_DNA"/>
</dbReference>
<organism evidence="1 3">
    <name type="scientific">Pseudomonas trivialis</name>
    <dbReference type="NCBI Taxonomy" id="200450"/>
    <lineage>
        <taxon>Bacteria</taxon>
        <taxon>Pseudomonadati</taxon>
        <taxon>Pseudomonadota</taxon>
        <taxon>Gammaproteobacteria</taxon>
        <taxon>Pseudomonadales</taxon>
        <taxon>Pseudomonadaceae</taxon>
        <taxon>Pseudomonas</taxon>
    </lineage>
</organism>